<dbReference type="Proteomes" id="UP001229313">
    <property type="component" value="Chromosome"/>
</dbReference>
<organism evidence="1 2">
    <name type="scientific">Lysobacter yananisis</name>
    <dbReference type="NCBI Taxonomy" id="1003114"/>
    <lineage>
        <taxon>Bacteria</taxon>
        <taxon>Pseudomonadati</taxon>
        <taxon>Pseudomonadota</taxon>
        <taxon>Gammaproteobacteria</taxon>
        <taxon>Lysobacterales</taxon>
        <taxon>Lysobacteraceae</taxon>
        <taxon>Lysobacter</taxon>
    </lineage>
</organism>
<evidence type="ECO:0000313" key="2">
    <source>
        <dbReference type="Proteomes" id="UP001229313"/>
    </source>
</evidence>
<sequence>MTKITTVGAERRVISWLPSGRAAFAPGARPAFRTVSFVNSARALRPALLACIAALCCACAHARSNPPPAPEALEDIVVAEPAAADDIDYVFKMSCRDSPGLKRRHVVVEGYVTSDNAREQRSGLSALVIDGVALDALALREINREFPPDAVQDRPWMRCDRGTIEFTVPYNNADKRGRVRFKIDSDRQIELVP</sequence>
<protein>
    <recommendedName>
        <fullName evidence="3">Lipoprotein</fullName>
    </recommendedName>
</protein>
<gene>
    <name evidence="1" type="ORF">RDV84_07875</name>
</gene>
<reference evidence="1 2" key="1">
    <citation type="submission" date="2023-08" db="EMBL/GenBank/DDBJ databases">
        <title>The whole genome sequence of Lysobacter yananisis.</title>
        <authorList>
            <person name="Sun H."/>
        </authorList>
    </citation>
    <scope>NUCLEOTIDE SEQUENCE [LARGE SCALE GENOMIC DNA]</scope>
    <source>
        <strain evidence="1 2">SNNU513</strain>
    </source>
</reference>
<evidence type="ECO:0008006" key="3">
    <source>
        <dbReference type="Google" id="ProtNLM"/>
    </source>
</evidence>
<name>A0ABY9PCF7_9GAMM</name>
<accession>A0ABY9PCF7</accession>
<dbReference type="RefSeq" id="WP_309152996.1">
    <property type="nucleotide sequence ID" value="NZ_CP133568.1"/>
</dbReference>
<keyword evidence="2" id="KW-1185">Reference proteome</keyword>
<proteinExistence type="predicted"/>
<dbReference type="EMBL" id="CP133568">
    <property type="protein sequence ID" value="WMT04743.1"/>
    <property type="molecule type" value="Genomic_DNA"/>
</dbReference>
<evidence type="ECO:0000313" key="1">
    <source>
        <dbReference type="EMBL" id="WMT04743.1"/>
    </source>
</evidence>